<sequence>MQRIKLGVVLNGPPGCGKDTIANKIVEQGVFRKHQFKDALYAHTAKHFEVDLDKFIHFASDRVLKDSKSLAGLGGRTPREALIYVSEEIYKPRYGSDYFGKVEVNRVETLCGHMDGDVNVIYPDGGFADELRCIDTCFDGVLVIRLHRDGFDFKGDSRSYVELPDTPERKSIDVDLADDQINIGVHIVESAIKSFRESLRNVSQ</sequence>
<evidence type="ECO:0000313" key="2">
    <source>
        <dbReference type="Proteomes" id="UP000827644"/>
    </source>
</evidence>
<gene>
    <name evidence="1" type="ORF">Fifi44_00046</name>
</gene>
<dbReference type="GO" id="GO:0016301">
    <property type="term" value="F:kinase activity"/>
    <property type="evidence" value="ECO:0007669"/>
    <property type="project" value="UniProtKB-KW"/>
</dbReference>
<dbReference type="InterPro" id="IPR027417">
    <property type="entry name" value="P-loop_NTPase"/>
</dbReference>
<name>A0AAE8Y1C2_9CAUD</name>
<accession>A0AAE8Y1C2</accession>
<protein>
    <submittedName>
        <fullName evidence="1">Deoxynucleoside monophosphatate kinase</fullName>
    </submittedName>
</protein>
<keyword evidence="1" id="KW-0808">Transferase</keyword>
<keyword evidence="2" id="KW-1185">Reference proteome</keyword>
<keyword evidence="1" id="KW-0418">Kinase</keyword>
<reference evidence="1 2" key="1">
    <citation type="submission" date="2021-09" db="EMBL/GenBank/DDBJ databases">
        <title>Complete genome sequence of Fifi44.</title>
        <authorList>
            <person name="Kim S.G."/>
            <person name="Park J."/>
            <person name="Roh E."/>
        </authorList>
    </citation>
    <scope>NUCLEOTIDE SEQUENCE [LARGE SCALE GENOMIC DNA]</scope>
</reference>
<dbReference type="Gene3D" id="3.40.50.300">
    <property type="entry name" value="P-loop containing nucleotide triphosphate hydrolases"/>
    <property type="match status" value="1"/>
</dbReference>
<dbReference type="EMBL" id="OK073976">
    <property type="protein sequence ID" value="UCR74915.1"/>
    <property type="molecule type" value="Genomic_DNA"/>
</dbReference>
<organism evidence="1 2">
    <name type="scientific">Erwinia phage Fifi44</name>
    <dbReference type="NCBI Taxonomy" id="2876597"/>
    <lineage>
        <taxon>Viruses</taxon>
        <taxon>Duplodnaviria</taxon>
        <taxon>Heunggongvirae</taxon>
        <taxon>Uroviricota</taxon>
        <taxon>Caudoviricetes</taxon>
        <taxon>Chaseviridae</taxon>
        <taxon>Cleopatravirinae</taxon>
        <taxon>Fifivirus</taxon>
        <taxon>Fifivirus fifi44</taxon>
    </lineage>
</organism>
<dbReference type="Proteomes" id="UP000827644">
    <property type="component" value="Segment"/>
</dbReference>
<proteinExistence type="predicted"/>
<evidence type="ECO:0000313" key="1">
    <source>
        <dbReference type="EMBL" id="UCR74915.1"/>
    </source>
</evidence>